<dbReference type="PANTHER" id="PTHR11662">
    <property type="entry name" value="SOLUTE CARRIER FAMILY 17"/>
    <property type="match status" value="1"/>
</dbReference>
<dbReference type="InterPro" id="IPR020846">
    <property type="entry name" value="MFS_dom"/>
</dbReference>
<name>A0A0A9VZV1_LYGHE</name>
<reference evidence="7" key="1">
    <citation type="journal article" date="2014" name="PLoS ONE">
        <title>Transcriptome-Based Identification of ABC Transporters in the Western Tarnished Plant Bug Lygus hesperus.</title>
        <authorList>
            <person name="Hull J.J."/>
            <person name="Chaney K."/>
            <person name="Geib S.M."/>
            <person name="Fabrick J.A."/>
            <person name="Brent C.S."/>
            <person name="Walsh D."/>
            <person name="Lavine L.C."/>
        </authorList>
    </citation>
    <scope>NUCLEOTIDE SEQUENCE</scope>
</reference>
<dbReference type="AlphaFoldDB" id="A0A0A9VZV1"/>
<evidence type="ECO:0000256" key="5">
    <source>
        <dbReference type="SAM" id="Phobius"/>
    </source>
</evidence>
<dbReference type="PANTHER" id="PTHR11662:SF399">
    <property type="entry name" value="FI19708P1-RELATED"/>
    <property type="match status" value="1"/>
</dbReference>
<evidence type="ECO:0000259" key="6">
    <source>
        <dbReference type="PROSITE" id="PS50850"/>
    </source>
</evidence>
<feature type="transmembrane region" description="Helical" evidence="5">
    <location>
        <begin position="315"/>
        <end position="337"/>
    </location>
</feature>
<evidence type="ECO:0000313" key="7">
    <source>
        <dbReference type="EMBL" id="JAG00691.1"/>
    </source>
</evidence>
<organism evidence="7">
    <name type="scientific">Lygus hesperus</name>
    <name type="common">Western plant bug</name>
    <dbReference type="NCBI Taxonomy" id="30085"/>
    <lineage>
        <taxon>Eukaryota</taxon>
        <taxon>Metazoa</taxon>
        <taxon>Ecdysozoa</taxon>
        <taxon>Arthropoda</taxon>
        <taxon>Hexapoda</taxon>
        <taxon>Insecta</taxon>
        <taxon>Pterygota</taxon>
        <taxon>Neoptera</taxon>
        <taxon>Paraneoptera</taxon>
        <taxon>Hemiptera</taxon>
        <taxon>Heteroptera</taxon>
        <taxon>Panheteroptera</taxon>
        <taxon>Cimicomorpha</taxon>
        <taxon>Miridae</taxon>
        <taxon>Mirini</taxon>
        <taxon>Lygus</taxon>
    </lineage>
</organism>
<dbReference type="InterPro" id="IPR050382">
    <property type="entry name" value="MFS_Na/Anion_cotransporter"/>
</dbReference>
<keyword evidence="4 5" id="KW-0472">Membrane</keyword>
<dbReference type="Gene3D" id="1.20.1250.20">
    <property type="entry name" value="MFS general substrate transporter like domains"/>
    <property type="match status" value="1"/>
</dbReference>
<protein>
    <submittedName>
        <fullName evidence="7">Putative inorganic phosphate cotransporter</fullName>
    </submittedName>
</protein>
<feature type="transmembrane region" description="Helical" evidence="5">
    <location>
        <begin position="56"/>
        <end position="79"/>
    </location>
</feature>
<feature type="transmembrane region" description="Helical" evidence="5">
    <location>
        <begin position="99"/>
        <end position="119"/>
    </location>
</feature>
<dbReference type="Pfam" id="PF07690">
    <property type="entry name" value="MFS_1"/>
    <property type="match status" value="1"/>
</dbReference>
<gene>
    <name evidence="7" type="primary">Picot_15</name>
    <name evidence="7" type="ORF">CM83_12195</name>
</gene>
<proteinExistence type="predicted"/>
<accession>A0A0A9VZV1</accession>
<evidence type="ECO:0000256" key="3">
    <source>
        <dbReference type="ARBA" id="ARBA00022989"/>
    </source>
</evidence>
<evidence type="ECO:0000256" key="2">
    <source>
        <dbReference type="ARBA" id="ARBA00022692"/>
    </source>
</evidence>
<dbReference type="SUPFAM" id="SSF103473">
    <property type="entry name" value="MFS general substrate transporter"/>
    <property type="match status" value="1"/>
</dbReference>
<sequence>EFQLFRLRNSNSGLKLTIMVTERRVSHIKTRDILELANCSSEIPQTGFGVRHGQVALSYVGLVNFGFSSFSLSIALVGMADTTLSSGPVLDYTLVDKGLISGMFPFGLMLGMIPAGYLISSYNSMRLMSTVSGIGTGVLQVLFPLAAVHCGFTAACILRVLVGMTQSVGNSGPYAHLSRWVARQEQDKFSFVWGGGDMGCVAILAISGVLISHGGGWPSIFYVSGALSSVWGIICLFWGYESPGTHPTISSVEKDFLKNNTRIERKASIKWKAMFTSVPVWALMIVHSCSHWTSVTLSALLPTFFYNTTNISVEIIGYLTAGIYLCQFAASIGFAFLADKLMGHVSANFSRKFWNTIGMCGGAITLFLL</sequence>
<reference evidence="7" key="2">
    <citation type="submission" date="2014-07" db="EMBL/GenBank/DDBJ databases">
        <authorList>
            <person name="Hull J."/>
        </authorList>
    </citation>
    <scope>NUCLEOTIDE SEQUENCE</scope>
</reference>
<dbReference type="InterPro" id="IPR011701">
    <property type="entry name" value="MFS"/>
</dbReference>
<feature type="domain" description="Major facilitator superfamily (MFS) profile" evidence="6">
    <location>
        <begin position="54"/>
        <end position="369"/>
    </location>
</feature>
<dbReference type="EMBL" id="GBHO01042913">
    <property type="protein sequence ID" value="JAG00691.1"/>
    <property type="molecule type" value="Transcribed_RNA"/>
</dbReference>
<keyword evidence="3 5" id="KW-1133">Transmembrane helix</keyword>
<comment type="subcellular location">
    <subcellularLocation>
        <location evidence="1">Membrane</location>
        <topology evidence="1">Multi-pass membrane protein</topology>
    </subcellularLocation>
</comment>
<feature type="transmembrane region" description="Helical" evidence="5">
    <location>
        <begin position="219"/>
        <end position="240"/>
    </location>
</feature>
<dbReference type="GO" id="GO:0016020">
    <property type="term" value="C:membrane"/>
    <property type="evidence" value="ECO:0007669"/>
    <property type="project" value="UniProtKB-SubCell"/>
</dbReference>
<keyword evidence="2 5" id="KW-0812">Transmembrane</keyword>
<dbReference type="GO" id="GO:0022857">
    <property type="term" value="F:transmembrane transporter activity"/>
    <property type="evidence" value="ECO:0007669"/>
    <property type="project" value="InterPro"/>
</dbReference>
<dbReference type="PROSITE" id="PS50850">
    <property type="entry name" value="MFS"/>
    <property type="match status" value="1"/>
</dbReference>
<dbReference type="InterPro" id="IPR036259">
    <property type="entry name" value="MFS_trans_sf"/>
</dbReference>
<evidence type="ECO:0000256" key="4">
    <source>
        <dbReference type="ARBA" id="ARBA00023136"/>
    </source>
</evidence>
<feature type="transmembrane region" description="Helical" evidence="5">
    <location>
        <begin position="273"/>
        <end position="295"/>
    </location>
</feature>
<evidence type="ECO:0000256" key="1">
    <source>
        <dbReference type="ARBA" id="ARBA00004141"/>
    </source>
</evidence>
<feature type="non-terminal residue" evidence="7">
    <location>
        <position position="1"/>
    </location>
</feature>
<feature type="transmembrane region" description="Helical" evidence="5">
    <location>
        <begin position="189"/>
        <end position="213"/>
    </location>
</feature>